<feature type="region of interest" description="Disordered" evidence="1">
    <location>
        <begin position="22"/>
        <end position="43"/>
    </location>
</feature>
<sequence>MSDEEPTITVDLSDEGEEWVQYARKRKRPRSETERDEAALETATRRKLRRAVRDYLEALDNDILDVETRFSLDDQQLFGELASLVVRRAPNVEATRTRIRERLSTEENVSPFDLPKRTREATAEYLVEDRVGKTEIRSLADLLLEREQAVLDTAEFDTDTPRTETSWSSERVSTSRRGESVTENETRLNSRG</sequence>
<evidence type="ECO:0000313" key="2">
    <source>
        <dbReference type="EMBL" id="MFC4824250.1"/>
    </source>
</evidence>
<keyword evidence="3" id="KW-1185">Reference proteome</keyword>
<dbReference type="GeneID" id="73045068"/>
<dbReference type="RefSeq" id="WP_254269990.1">
    <property type="nucleotide sequence ID" value="NZ_CP100400.1"/>
</dbReference>
<dbReference type="EMBL" id="JBHSHT010000001">
    <property type="protein sequence ID" value="MFC4824250.1"/>
    <property type="molecule type" value="Genomic_DNA"/>
</dbReference>
<comment type="caution">
    <text evidence="2">The sequence shown here is derived from an EMBL/GenBank/DDBJ whole genome shotgun (WGS) entry which is preliminary data.</text>
</comment>
<feature type="compositionally biased region" description="Basic and acidic residues" evidence="1">
    <location>
        <begin position="176"/>
        <end position="192"/>
    </location>
</feature>
<gene>
    <name evidence="2" type="ORF">ACFO9K_08235</name>
</gene>
<protein>
    <submittedName>
        <fullName evidence="2">Uncharacterized protein</fullName>
    </submittedName>
</protein>
<proteinExistence type="predicted"/>
<feature type="region of interest" description="Disordered" evidence="1">
    <location>
        <begin position="154"/>
        <end position="192"/>
    </location>
</feature>
<feature type="compositionally biased region" description="Polar residues" evidence="1">
    <location>
        <begin position="163"/>
        <end position="172"/>
    </location>
</feature>
<dbReference type="Proteomes" id="UP001595945">
    <property type="component" value="Unassembled WGS sequence"/>
</dbReference>
<organism evidence="2 3">
    <name type="scientific">Halorussus aquaticus</name>
    <dbReference type="NCBI Taxonomy" id="2953748"/>
    <lineage>
        <taxon>Archaea</taxon>
        <taxon>Methanobacteriati</taxon>
        <taxon>Methanobacteriota</taxon>
        <taxon>Stenosarchaea group</taxon>
        <taxon>Halobacteria</taxon>
        <taxon>Halobacteriales</taxon>
        <taxon>Haladaptataceae</taxon>
        <taxon>Halorussus</taxon>
    </lineage>
</organism>
<dbReference type="AlphaFoldDB" id="A0ABD5Q0R5"/>
<accession>A0ABD5Q0R5</accession>
<name>A0ABD5Q0R5_9EURY</name>
<reference evidence="2 3" key="1">
    <citation type="journal article" date="2019" name="Int. J. Syst. Evol. Microbiol.">
        <title>The Global Catalogue of Microorganisms (GCM) 10K type strain sequencing project: providing services to taxonomists for standard genome sequencing and annotation.</title>
        <authorList>
            <consortium name="The Broad Institute Genomics Platform"/>
            <consortium name="The Broad Institute Genome Sequencing Center for Infectious Disease"/>
            <person name="Wu L."/>
            <person name="Ma J."/>
        </authorList>
    </citation>
    <scope>NUCLEOTIDE SEQUENCE [LARGE SCALE GENOMIC DNA]</scope>
    <source>
        <strain evidence="2 3">XZYJ18</strain>
    </source>
</reference>
<evidence type="ECO:0000313" key="3">
    <source>
        <dbReference type="Proteomes" id="UP001595945"/>
    </source>
</evidence>
<evidence type="ECO:0000256" key="1">
    <source>
        <dbReference type="SAM" id="MobiDB-lite"/>
    </source>
</evidence>